<proteinExistence type="predicted"/>
<name>A0A0H5M0B8_YERIN</name>
<accession>A0A0H5M0B8</accession>
<organism evidence="1 2">
    <name type="scientific">Yersinia intermedia</name>
    <dbReference type="NCBI Taxonomy" id="631"/>
    <lineage>
        <taxon>Bacteria</taxon>
        <taxon>Pseudomonadati</taxon>
        <taxon>Pseudomonadota</taxon>
        <taxon>Gammaproteobacteria</taxon>
        <taxon>Enterobacterales</taxon>
        <taxon>Yersiniaceae</taxon>
        <taxon>Yersinia</taxon>
    </lineage>
</organism>
<reference evidence="2" key="1">
    <citation type="submission" date="2015-03" db="EMBL/GenBank/DDBJ databases">
        <authorList>
            <consortium name="Pathogen Informatics"/>
        </authorList>
    </citation>
    <scope>NUCLEOTIDE SEQUENCE [LARGE SCALE GENOMIC DNA]</scope>
    <source>
        <strain evidence="2">R148</strain>
    </source>
</reference>
<dbReference type="Proteomes" id="UP000043316">
    <property type="component" value="Unassembled WGS sequence"/>
</dbReference>
<dbReference type="Gene3D" id="3.40.50.300">
    <property type="entry name" value="P-loop containing nucleotide triphosphate hydrolases"/>
    <property type="match status" value="1"/>
</dbReference>
<dbReference type="InterPro" id="IPR027417">
    <property type="entry name" value="P-loop_NTPase"/>
</dbReference>
<dbReference type="AlphaFoldDB" id="A0A0H5M0B8"/>
<evidence type="ECO:0000313" key="2">
    <source>
        <dbReference type="Proteomes" id="UP000043316"/>
    </source>
</evidence>
<evidence type="ECO:0000313" key="1">
    <source>
        <dbReference type="EMBL" id="CRY56909.1"/>
    </source>
</evidence>
<protein>
    <submittedName>
        <fullName evidence="1">Pilus assembly protein CpaE</fullName>
    </submittedName>
</protein>
<dbReference type="EMBL" id="CWJI01000018">
    <property type="protein sequence ID" value="CRY56909.1"/>
    <property type="molecule type" value="Genomic_DNA"/>
</dbReference>
<dbReference type="SUPFAM" id="SSF52540">
    <property type="entry name" value="P-loop containing nucleoside triphosphate hydrolases"/>
    <property type="match status" value="1"/>
</dbReference>
<gene>
    <name evidence="1" type="ORF">ERS008476_03956</name>
</gene>
<sequence length="374" mass="41595">MLLFSNNDKSETSTDKEAIVLISARTSWMDEVSSQLVLKNVIHIQRITENFLKIESLDLSSTIHTVIIDIENATDTQKIINKINTILVNTASCLVVGDSDSIILSQQFVQSGVHYLHYPSQLTDIVAQVKSARLEFSNKRSAIKISILGCKGGIGTSTISYHLAQYIAINNRVPVLLVQGHGGSQDMDIISDHILDHDITEVTDYLSIKKNGGEITPNFHDPLLERYNFSIFDYAVFNLDKEKIEHILNFSDCVIFIISHDLASLRVAKLSQEVNRFLQTVGNGVKREFTCLNQTKSTGGTALSLSDLTALLSNEISTQIIYQRPPNDPSKPLRLQGKSAESLNILAQKVLGQKPMSRKNIGNLSGLIQHYFKK</sequence>